<protein>
    <submittedName>
        <fullName evidence="1">Uncharacterized protein</fullName>
    </submittedName>
</protein>
<dbReference type="EMBL" id="CM023482">
    <property type="protein sequence ID" value="KAH6939360.1"/>
    <property type="molecule type" value="Genomic_DNA"/>
</dbReference>
<sequence length="406" mass="45380">MACARGKYRAKILQEKADILREVDAGLLPKQEIAKKHGIPKTTLSTYIKNKRTIEDALQAEVASKRRRLRPAKYPDLEKALLILIKEMRSQDIRLSGPVILAKAADFALQLDYDDFAASDGWLHRFRERYDLVFRAVSGEMNAVNMETCEAPKLCKLTSHRCSNTASPTPWRTFWKTSALRTRSVWTQVQWCVVHSRMTTCQVRSAEPVAASDDDEEEDEAPVRPSAAEVMAGLNAARLFLSFEEGGEEAFRQIRSQSSGQAKPPKESVRCGVWRLCQRCQCTTCVSGVSQLLLRLGLVRLVLCALALLRVPWRAEMAPTPPVAVQSGVKKRGQRGSYKTLTMAKKAEIIRQVEGGRPEFEVAREFSISKQTVSDYLKQKAKILEAAEKASAGTQKNFRDGSHPSA</sequence>
<comment type="caution">
    <text evidence="1">The sequence shown here is derived from an EMBL/GenBank/DDBJ whole genome shotgun (WGS) entry which is preliminary data.</text>
</comment>
<organism evidence="1 2">
    <name type="scientific">Hyalomma asiaticum</name>
    <name type="common">Tick</name>
    <dbReference type="NCBI Taxonomy" id="266040"/>
    <lineage>
        <taxon>Eukaryota</taxon>
        <taxon>Metazoa</taxon>
        <taxon>Ecdysozoa</taxon>
        <taxon>Arthropoda</taxon>
        <taxon>Chelicerata</taxon>
        <taxon>Arachnida</taxon>
        <taxon>Acari</taxon>
        <taxon>Parasitiformes</taxon>
        <taxon>Ixodida</taxon>
        <taxon>Ixodoidea</taxon>
        <taxon>Ixodidae</taxon>
        <taxon>Hyalomminae</taxon>
        <taxon>Hyalomma</taxon>
    </lineage>
</organism>
<gene>
    <name evidence="1" type="ORF">HPB50_017720</name>
</gene>
<proteinExistence type="predicted"/>
<dbReference type="Proteomes" id="UP000821845">
    <property type="component" value="Chromosome 2"/>
</dbReference>
<name>A0ACB7SXM6_HYAAI</name>
<keyword evidence="2" id="KW-1185">Reference proteome</keyword>
<reference evidence="1" key="1">
    <citation type="submission" date="2020-05" db="EMBL/GenBank/DDBJ databases">
        <title>Large-scale comparative analyses of tick genomes elucidate their genetic diversity and vector capacities.</title>
        <authorList>
            <person name="Jia N."/>
            <person name="Wang J."/>
            <person name="Shi W."/>
            <person name="Du L."/>
            <person name="Sun Y."/>
            <person name="Zhan W."/>
            <person name="Jiang J."/>
            <person name="Wang Q."/>
            <person name="Zhang B."/>
            <person name="Ji P."/>
            <person name="Sakyi L.B."/>
            <person name="Cui X."/>
            <person name="Yuan T."/>
            <person name="Jiang B."/>
            <person name="Yang W."/>
            <person name="Lam T.T.-Y."/>
            <person name="Chang Q."/>
            <person name="Ding S."/>
            <person name="Wang X."/>
            <person name="Zhu J."/>
            <person name="Ruan X."/>
            <person name="Zhao L."/>
            <person name="Wei J."/>
            <person name="Que T."/>
            <person name="Du C."/>
            <person name="Cheng J."/>
            <person name="Dai P."/>
            <person name="Han X."/>
            <person name="Huang E."/>
            <person name="Gao Y."/>
            <person name="Liu J."/>
            <person name="Shao H."/>
            <person name="Ye R."/>
            <person name="Li L."/>
            <person name="Wei W."/>
            <person name="Wang X."/>
            <person name="Wang C."/>
            <person name="Yang T."/>
            <person name="Huo Q."/>
            <person name="Li W."/>
            <person name="Guo W."/>
            <person name="Chen H."/>
            <person name="Zhou L."/>
            <person name="Ni X."/>
            <person name="Tian J."/>
            <person name="Zhou Y."/>
            <person name="Sheng Y."/>
            <person name="Liu T."/>
            <person name="Pan Y."/>
            <person name="Xia L."/>
            <person name="Li J."/>
            <person name="Zhao F."/>
            <person name="Cao W."/>
        </authorList>
    </citation>
    <scope>NUCLEOTIDE SEQUENCE</scope>
    <source>
        <strain evidence="1">Hyas-2018</strain>
    </source>
</reference>
<evidence type="ECO:0000313" key="2">
    <source>
        <dbReference type="Proteomes" id="UP000821845"/>
    </source>
</evidence>
<accession>A0ACB7SXM6</accession>
<evidence type="ECO:0000313" key="1">
    <source>
        <dbReference type="EMBL" id="KAH6939360.1"/>
    </source>
</evidence>